<keyword evidence="3 5" id="KW-1133">Transmembrane helix</keyword>
<dbReference type="Proteomes" id="UP000072530">
    <property type="component" value="Unassembled WGS sequence"/>
</dbReference>
<sequence length="165" mass="18131">MKKIIKATGTDVVIFDDQTEEYLKLIPADFNFVPQVGDVVEVHKLENEYIINKVESKEKSDDKININIVNENNSTNSSQNVNTAIASASTTNLDYSPGKRVNKLVYVLLAFFFGAFGAHQFYAGKSSKGFLYLALSLIGVSIILGWIDGFVAIFKTADANGNILV</sequence>
<evidence type="ECO:0000256" key="3">
    <source>
        <dbReference type="ARBA" id="ARBA00022989"/>
    </source>
</evidence>
<name>A0A123T5C5_STRSU</name>
<proteinExistence type="predicted"/>
<gene>
    <name evidence="7" type="ORF">ERS132393_01628</name>
</gene>
<dbReference type="InterPro" id="IPR007829">
    <property type="entry name" value="TM2"/>
</dbReference>
<comment type="subcellular location">
    <subcellularLocation>
        <location evidence="1">Membrane</location>
        <topology evidence="1">Multi-pass membrane protein</topology>
    </subcellularLocation>
</comment>
<dbReference type="AlphaFoldDB" id="A0A123T5C5"/>
<dbReference type="RefSeq" id="WP_044751061.1">
    <property type="nucleotide sequence ID" value="NZ_CEEV01000020.1"/>
</dbReference>
<dbReference type="EMBL" id="FIGG01000007">
    <property type="protein sequence ID" value="CYU91337.1"/>
    <property type="molecule type" value="Genomic_DNA"/>
</dbReference>
<evidence type="ECO:0000313" key="7">
    <source>
        <dbReference type="EMBL" id="CYU91337.1"/>
    </source>
</evidence>
<evidence type="ECO:0000256" key="1">
    <source>
        <dbReference type="ARBA" id="ARBA00004141"/>
    </source>
</evidence>
<dbReference type="Pfam" id="PF05154">
    <property type="entry name" value="TM2"/>
    <property type="match status" value="1"/>
</dbReference>
<organism evidence="7 8">
    <name type="scientific">Streptococcus suis</name>
    <dbReference type="NCBI Taxonomy" id="1307"/>
    <lineage>
        <taxon>Bacteria</taxon>
        <taxon>Bacillati</taxon>
        <taxon>Bacillota</taxon>
        <taxon>Bacilli</taxon>
        <taxon>Lactobacillales</taxon>
        <taxon>Streptococcaceae</taxon>
        <taxon>Streptococcus</taxon>
    </lineage>
</organism>
<evidence type="ECO:0000313" key="8">
    <source>
        <dbReference type="Proteomes" id="UP000072530"/>
    </source>
</evidence>
<evidence type="ECO:0000256" key="5">
    <source>
        <dbReference type="SAM" id="Phobius"/>
    </source>
</evidence>
<protein>
    <submittedName>
        <fullName evidence="7">Phage super infection exclusion</fullName>
    </submittedName>
</protein>
<evidence type="ECO:0000259" key="6">
    <source>
        <dbReference type="Pfam" id="PF05154"/>
    </source>
</evidence>
<keyword evidence="4 5" id="KW-0472">Membrane</keyword>
<accession>A0A123T5C5</accession>
<reference evidence="7 8" key="1">
    <citation type="submission" date="2016-02" db="EMBL/GenBank/DDBJ databases">
        <authorList>
            <consortium name="Pathogen Informatics"/>
        </authorList>
    </citation>
    <scope>NUCLEOTIDE SEQUENCE [LARGE SCALE GENOMIC DNA]</scope>
    <source>
        <strain evidence="7 8">LSS31</strain>
    </source>
</reference>
<feature type="domain" description="TM2" evidence="6">
    <location>
        <begin position="100"/>
        <end position="150"/>
    </location>
</feature>
<feature type="transmembrane region" description="Helical" evidence="5">
    <location>
        <begin position="104"/>
        <end position="123"/>
    </location>
</feature>
<dbReference type="GO" id="GO:0016020">
    <property type="term" value="C:membrane"/>
    <property type="evidence" value="ECO:0007669"/>
    <property type="project" value="UniProtKB-SubCell"/>
</dbReference>
<keyword evidence="2 5" id="KW-0812">Transmembrane</keyword>
<evidence type="ECO:0000256" key="4">
    <source>
        <dbReference type="ARBA" id="ARBA00023136"/>
    </source>
</evidence>
<evidence type="ECO:0000256" key="2">
    <source>
        <dbReference type="ARBA" id="ARBA00022692"/>
    </source>
</evidence>
<feature type="transmembrane region" description="Helical" evidence="5">
    <location>
        <begin position="129"/>
        <end position="154"/>
    </location>
</feature>